<organism evidence="4 5">
    <name type="scientific">Cryptosporangium arvum DSM 44712</name>
    <dbReference type="NCBI Taxonomy" id="927661"/>
    <lineage>
        <taxon>Bacteria</taxon>
        <taxon>Bacillati</taxon>
        <taxon>Actinomycetota</taxon>
        <taxon>Actinomycetes</taxon>
        <taxon>Cryptosporangiales</taxon>
        <taxon>Cryptosporangiaceae</taxon>
        <taxon>Cryptosporangium</taxon>
    </lineage>
</organism>
<evidence type="ECO:0000256" key="1">
    <source>
        <dbReference type="ARBA" id="ARBA00009013"/>
    </source>
</evidence>
<dbReference type="PROSITE" id="PS50801">
    <property type="entry name" value="STAS"/>
    <property type="match status" value="1"/>
</dbReference>
<protein>
    <recommendedName>
        <fullName evidence="2">Anti-sigma factor antagonist</fullName>
    </recommendedName>
</protein>
<gene>
    <name evidence="4" type="ORF">CryarDRAFT_0339</name>
</gene>
<sequence length="122" mass="12777">MSLQVSVEHVDGVARCEIVGEVDMATTPQLRDELLGLVDAGHKYLVLDVSGVPFLDSTGLGVLMEVHRRLRDNSGAAALVGARPALVRLLTITNLSRALPVYRSVEDASAAVTGSPAAEVTG</sequence>
<dbReference type="EMBL" id="JFBT01000001">
    <property type="protein sequence ID" value="EXG79306.1"/>
    <property type="molecule type" value="Genomic_DNA"/>
</dbReference>
<reference evidence="4 5" key="1">
    <citation type="submission" date="2013-07" db="EMBL/GenBank/DDBJ databases">
        <authorList>
            <consortium name="DOE Joint Genome Institute"/>
            <person name="Eisen J."/>
            <person name="Huntemann M."/>
            <person name="Han J."/>
            <person name="Chen A."/>
            <person name="Kyrpides N."/>
            <person name="Mavromatis K."/>
            <person name="Markowitz V."/>
            <person name="Palaniappan K."/>
            <person name="Ivanova N."/>
            <person name="Schaumberg A."/>
            <person name="Pati A."/>
            <person name="Liolios K."/>
            <person name="Nordberg H.P."/>
            <person name="Cantor M.N."/>
            <person name="Hua S.X."/>
            <person name="Woyke T."/>
        </authorList>
    </citation>
    <scope>NUCLEOTIDE SEQUENCE [LARGE SCALE GENOMIC DNA]</scope>
    <source>
        <strain evidence="4 5">DSM 44712</strain>
    </source>
</reference>
<dbReference type="NCBIfam" id="TIGR00377">
    <property type="entry name" value="ant_ant_sig"/>
    <property type="match status" value="1"/>
</dbReference>
<dbReference type="InterPro" id="IPR003658">
    <property type="entry name" value="Anti-sigma_ant"/>
</dbReference>
<dbReference type="AlphaFoldDB" id="A0A011ABD2"/>
<dbReference type="InterPro" id="IPR036513">
    <property type="entry name" value="STAS_dom_sf"/>
</dbReference>
<proteinExistence type="inferred from homology"/>
<dbReference type="PANTHER" id="PTHR33495">
    <property type="entry name" value="ANTI-SIGMA FACTOR ANTAGONIST TM_1081-RELATED-RELATED"/>
    <property type="match status" value="1"/>
</dbReference>
<keyword evidence="5" id="KW-1185">Reference proteome</keyword>
<dbReference type="Proteomes" id="UP000021053">
    <property type="component" value="Unassembled WGS sequence"/>
</dbReference>
<evidence type="ECO:0000256" key="2">
    <source>
        <dbReference type="RuleBase" id="RU003749"/>
    </source>
</evidence>
<name>A0A011ABD2_9ACTN</name>
<comment type="similarity">
    <text evidence="1 2">Belongs to the anti-sigma-factor antagonist family.</text>
</comment>
<comment type="caution">
    <text evidence="4">The sequence shown here is derived from an EMBL/GenBank/DDBJ whole genome shotgun (WGS) entry which is preliminary data.</text>
</comment>
<evidence type="ECO:0000313" key="5">
    <source>
        <dbReference type="Proteomes" id="UP000021053"/>
    </source>
</evidence>
<dbReference type="PANTHER" id="PTHR33495:SF2">
    <property type="entry name" value="ANTI-SIGMA FACTOR ANTAGONIST TM_1081-RELATED"/>
    <property type="match status" value="1"/>
</dbReference>
<dbReference type="SUPFAM" id="SSF52091">
    <property type="entry name" value="SpoIIaa-like"/>
    <property type="match status" value="1"/>
</dbReference>
<dbReference type="CDD" id="cd07043">
    <property type="entry name" value="STAS_anti-anti-sigma_factors"/>
    <property type="match status" value="1"/>
</dbReference>
<dbReference type="InterPro" id="IPR002645">
    <property type="entry name" value="STAS_dom"/>
</dbReference>
<feature type="domain" description="STAS" evidence="3">
    <location>
        <begin position="3"/>
        <end position="112"/>
    </location>
</feature>
<accession>A0A011ABD2</accession>
<dbReference type="GO" id="GO:0043856">
    <property type="term" value="F:anti-sigma factor antagonist activity"/>
    <property type="evidence" value="ECO:0007669"/>
    <property type="project" value="InterPro"/>
</dbReference>
<dbReference type="HOGENOM" id="CLU_115403_3_3_11"/>
<evidence type="ECO:0000313" key="4">
    <source>
        <dbReference type="EMBL" id="EXG79306.1"/>
    </source>
</evidence>
<dbReference type="Gene3D" id="3.30.750.24">
    <property type="entry name" value="STAS domain"/>
    <property type="match status" value="1"/>
</dbReference>
<evidence type="ECO:0000259" key="3">
    <source>
        <dbReference type="PROSITE" id="PS50801"/>
    </source>
</evidence>
<dbReference type="Pfam" id="PF01740">
    <property type="entry name" value="STAS"/>
    <property type="match status" value="1"/>
</dbReference>